<protein>
    <recommendedName>
        <fullName evidence="3">Doubled CXXCH motif domain-containing protein</fullName>
    </recommendedName>
</protein>
<comment type="caution">
    <text evidence="1">The sequence shown here is derived from an EMBL/GenBank/DDBJ whole genome shotgun (WGS) entry which is preliminary data.</text>
</comment>
<organism evidence="1 2">
    <name type="scientific">Candidatus Sedimenticola endophacoides</name>
    <dbReference type="NCBI Taxonomy" id="2548426"/>
    <lineage>
        <taxon>Bacteria</taxon>
        <taxon>Pseudomonadati</taxon>
        <taxon>Pseudomonadota</taxon>
        <taxon>Gammaproteobacteria</taxon>
        <taxon>Chromatiales</taxon>
        <taxon>Sedimenticolaceae</taxon>
        <taxon>Sedimenticola</taxon>
    </lineage>
</organism>
<dbReference type="EMBL" id="PQCO01000191">
    <property type="protein sequence ID" value="PUE01886.1"/>
    <property type="molecule type" value="Genomic_DNA"/>
</dbReference>
<dbReference type="Gene3D" id="3.90.10.10">
    <property type="entry name" value="Cytochrome C3"/>
    <property type="match status" value="2"/>
</dbReference>
<dbReference type="SUPFAM" id="SSF48695">
    <property type="entry name" value="Multiheme cytochromes"/>
    <property type="match status" value="1"/>
</dbReference>
<evidence type="ECO:0000313" key="2">
    <source>
        <dbReference type="Proteomes" id="UP000250928"/>
    </source>
</evidence>
<name>A0A657Q6I0_9GAMM</name>
<evidence type="ECO:0008006" key="3">
    <source>
        <dbReference type="Google" id="ProtNLM"/>
    </source>
</evidence>
<accession>A0A657Q6I0</accession>
<dbReference type="InterPro" id="IPR036280">
    <property type="entry name" value="Multihaem_cyt_sf"/>
</dbReference>
<dbReference type="Proteomes" id="UP000250928">
    <property type="component" value="Unassembled WGS sequence"/>
</dbReference>
<dbReference type="AlphaFoldDB" id="A0A657Q6I0"/>
<evidence type="ECO:0000313" key="1">
    <source>
        <dbReference type="EMBL" id="PUE01886.1"/>
    </source>
</evidence>
<proteinExistence type="predicted"/>
<gene>
    <name evidence="1" type="ORF">C3L24_07125</name>
</gene>
<reference evidence="1 2" key="1">
    <citation type="submission" date="2018-01" db="EMBL/GenBank/DDBJ databases">
        <title>Novel co-symbiosis in the lucinid bivalve Phacoides pectinatus.</title>
        <authorList>
            <person name="Lim S.J."/>
            <person name="Davis B.G."/>
            <person name="Gill D.E."/>
            <person name="Engel A.S."/>
            <person name="Anderson L.C."/>
            <person name="Campbell B.J."/>
        </authorList>
    </citation>
    <scope>NUCLEOTIDE SEQUENCE [LARGE SCALE GENOMIC DNA]</scope>
    <source>
        <strain evidence="1">N3_P5</strain>
    </source>
</reference>
<sequence>MLWGLDASAEAPQKDYERARWDPIHFPPAVHEATNEQCLACHQEILSAKPRQVSPAGVKAVDTLAWYQTLDTYEGAQESFHWRHLESPLAKKVMNLDCVFCHQGNDPREEAPVPPTAEPAGFNLRKAVDPSTTCLRCHGGNNYQVMGLPGPWPESRALMQDSCVLCHAGIRTNRHKVSYLNAAAIEEAGKTSSDTCYGCHGGRQWYRINYPYPRNPWPGMAKDVPEWAKDRATESDEPYRLKEAKK</sequence>